<protein>
    <recommendedName>
        <fullName evidence="6">Peptidyl-prolyl cis-trans isomerase</fullName>
        <ecNumber evidence="6">5.2.1.8</ecNumber>
    </recommendedName>
</protein>
<dbReference type="Gene3D" id="3.10.50.40">
    <property type="match status" value="1"/>
</dbReference>
<proteinExistence type="inferred from homology"/>
<accession>A0A2Z3RXH2</accession>
<dbReference type="InterPro" id="IPR046357">
    <property type="entry name" value="PPIase_dom_sf"/>
</dbReference>
<dbReference type="PROSITE" id="PS50059">
    <property type="entry name" value="FKBP_PPIASE"/>
    <property type="match status" value="1"/>
</dbReference>
<reference evidence="9 10" key="1">
    <citation type="submission" date="2017-10" db="EMBL/GenBank/DDBJ databases">
        <title>Genome of an Actinobacterium that displays light-enhanced growth.</title>
        <authorList>
            <person name="Maresca J.A."/>
            <person name="Hempel P."/>
            <person name="Shevchenko O."/>
            <person name="Miller K.J."/>
            <person name="Hahn M.W."/>
        </authorList>
    </citation>
    <scope>NUCLEOTIDE SEQUENCE [LARGE SCALE GENOMIC DNA]</scope>
    <source>
        <strain evidence="9 10">MWH-Mo1</strain>
    </source>
</reference>
<feature type="signal peptide" evidence="7">
    <location>
        <begin position="1"/>
        <end position="24"/>
    </location>
</feature>
<name>A0A2Z3RXH2_9MICO</name>
<dbReference type="EC" id="5.2.1.8" evidence="6"/>
<feature type="domain" description="PPIase FKBP-type" evidence="8">
    <location>
        <begin position="227"/>
        <end position="313"/>
    </location>
</feature>
<evidence type="ECO:0000256" key="4">
    <source>
        <dbReference type="ARBA" id="ARBA00023235"/>
    </source>
</evidence>
<sequence precursor="true">MRRSSALFVSIALVAGLSACASPAADTSCTPLAESGSAVDKVKVTGGFGELPTATFPTPLTASKTERKILVKGDGSPALPGGAVTLDFTIYNGETGDILGQTKYDGTDLQTTSLDDTSLIHGLVATIQCAPAGSQIVSVIAPTDLLDPNGAPIGDLGKDTTLVVVADLISTSLAKANGKDQPAQDGFPAVVLDANGVPGVTVPKSKAPTELKVEVLKKGDGPVVKAGSSVTVHYTGVLWSDGTVFDSSWTRKSPATFSLNGVVPGFAQALEGQTVGSQIVAVIPPELGYGNQDNGTIPSGSTLVFVIDILGTTP</sequence>
<keyword evidence="3 5" id="KW-0697">Rotamase</keyword>
<evidence type="ECO:0000313" key="10">
    <source>
        <dbReference type="Proteomes" id="UP000246894"/>
    </source>
</evidence>
<dbReference type="KEGG" id="aum:AURMO_00875"/>
<organism evidence="9 10">
    <name type="scientific">Aurantimicrobium photophilum</name>
    <dbReference type="NCBI Taxonomy" id="1987356"/>
    <lineage>
        <taxon>Bacteria</taxon>
        <taxon>Bacillati</taxon>
        <taxon>Actinomycetota</taxon>
        <taxon>Actinomycetes</taxon>
        <taxon>Micrococcales</taxon>
        <taxon>Microbacteriaceae</taxon>
        <taxon>Aurantimicrobium</taxon>
    </lineage>
</organism>
<evidence type="ECO:0000256" key="2">
    <source>
        <dbReference type="ARBA" id="ARBA00006577"/>
    </source>
</evidence>
<dbReference type="PANTHER" id="PTHR43811">
    <property type="entry name" value="FKBP-TYPE PEPTIDYL-PROLYL CIS-TRANS ISOMERASE FKPA"/>
    <property type="match status" value="1"/>
</dbReference>
<dbReference type="Pfam" id="PF00254">
    <property type="entry name" value="FKBP_C"/>
    <property type="match status" value="1"/>
</dbReference>
<dbReference type="InterPro" id="IPR001179">
    <property type="entry name" value="PPIase_FKBP_dom"/>
</dbReference>
<evidence type="ECO:0000256" key="1">
    <source>
        <dbReference type="ARBA" id="ARBA00000971"/>
    </source>
</evidence>
<dbReference type="GO" id="GO:0003755">
    <property type="term" value="F:peptidyl-prolyl cis-trans isomerase activity"/>
    <property type="evidence" value="ECO:0007669"/>
    <property type="project" value="UniProtKB-UniRule"/>
</dbReference>
<evidence type="ECO:0000256" key="3">
    <source>
        <dbReference type="ARBA" id="ARBA00023110"/>
    </source>
</evidence>
<comment type="catalytic activity">
    <reaction evidence="1 5 6">
        <text>[protein]-peptidylproline (omega=180) = [protein]-peptidylproline (omega=0)</text>
        <dbReference type="Rhea" id="RHEA:16237"/>
        <dbReference type="Rhea" id="RHEA-COMP:10747"/>
        <dbReference type="Rhea" id="RHEA-COMP:10748"/>
        <dbReference type="ChEBI" id="CHEBI:83833"/>
        <dbReference type="ChEBI" id="CHEBI:83834"/>
        <dbReference type="EC" id="5.2.1.8"/>
    </reaction>
</comment>
<evidence type="ECO:0000259" key="8">
    <source>
        <dbReference type="PROSITE" id="PS50059"/>
    </source>
</evidence>
<evidence type="ECO:0000313" key="9">
    <source>
        <dbReference type="EMBL" id="AWR21479.1"/>
    </source>
</evidence>
<dbReference type="PANTHER" id="PTHR43811:SF19">
    <property type="entry name" value="39 KDA FK506-BINDING NUCLEAR PROTEIN"/>
    <property type="match status" value="1"/>
</dbReference>
<dbReference type="EMBL" id="CP023994">
    <property type="protein sequence ID" value="AWR21479.1"/>
    <property type="molecule type" value="Genomic_DNA"/>
</dbReference>
<comment type="similarity">
    <text evidence="2 6">Belongs to the FKBP-type PPIase family.</text>
</comment>
<dbReference type="Proteomes" id="UP000246894">
    <property type="component" value="Chromosome"/>
</dbReference>
<keyword evidence="7" id="KW-0732">Signal</keyword>
<gene>
    <name evidence="9" type="ORF">AURMO_00875</name>
</gene>
<keyword evidence="10" id="KW-1185">Reference proteome</keyword>
<dbReference type="AlphaFoldDB" id="A0A2Z3RXH2"/>
<evidence type="ECO:0000256" key="6">
    <source>
        <dbReference type="RuleBase" id="RU003915"/>
    </source>
</evidence>
<keyword evidence="4 5" id="KW-0413">Isomerase</keyword>
<dbReference type="SUPFAM" id="SSF54534">
    <property type="entry name" value="FKBP-like"/>
    <property type="match status" value="2"/>
</dbReference>
<dbReference type="PROSITE" id="PS51257">
    <property type="entry name" value="PROKAR_LIPOPROTEIN"/>
    <property type="match status" value="1"/>
</dbReference>
<dbReference type="RefSeq" id="WP_162532665.1">
    <property type="nucleotide sequence ID" value="NZ_CP023994.1"/>
</dbReference>
<feature type="chain" id="PRO_5016285981" description="Peptidyl-prolyl cis-trans isomerase" evidence="7">
    <location>
        <begin position="25"/>
        <end position="314"/>
    </location>
</feature>
<evidence type="ECO:0000256" key="7">
    <source>
        <dbReference type="SAM" id="SignalP"/>
    </source>
</evidence>
<evidence type="ECO:0000256" key="5">
    <source>
        <dbReference type="PROSITE-ProRule" id="PRU00277"/>
    </source>
</evidence>